<evidence type="ECO:0000256" key="7">
    <source>
        <dbReference type="SAM" id="MobiDB-lite"/>
    </source>
</evidence>
<keyword evidence="11" id="KW-1185">Reference proteome</keyword>
<dbReference type="InterPro" id="IPR026912">
    <property type="entry name" value="Adenine_deam_C"/>
</dbReference>
<dbReference type="RefSeq" id="WP_379013046.1">
    <property type="nucleotide sequence ID" value="NZ_JBHSDC010000009.1"/>
</dbReference>
<dbReference type="PANTHER" id="PTHR11113">
    <property type="entry name" value="N-ACETYLGLUCOSAMINE-6-PHOSPHATE DEACETYLASE"/>
    <property type="match status" value="1"/>
</dbReference>
<evidence type="ECO:0000256" key="5">
    <source>
        <dbReference type="ARBA" id="ARBA00047720"/>
    </source>
</evidence>
<dbReference type="Gene3D" id="3.20.20.140">
    <property type="entry name" value="Metal-dependent hydrolases"/>
    <property type="match status" value="2"/>
</dbReference>
<feature type="domain" description="Adenine deaminase C-terminal" evidence="9">
    <location>
        <begin position="442"/>
        <end position="609"/>
    </location>
</feature>
<dbReference type="InterPro" id="IPR011059">
    <property type="entry name" value="Metal-dep_hydrolase_composite"/>
</dbReference>
<dbReference type="Pfam" id="PF13382">
    <property type="entry name" value="Adenine_deam_C"/>
    <property type="match status" value="1"/>
</dbReference>
<evidence type="ECO:0000256" key="6">
    <source>
        <dbReference type="HAMAP-Rule" id="MF_01518"/>
    </source>
</evidence>
<comment type="similarity">
    <text evidence="1 6">Belongs to the metallo-dependent hydrolases superfamily. Adenine deaminase family.</text>
</comment>
<dbReference type="InterPro" id="IPR032466">
    <property type="entry name" value="Metal_Hydrolase"/>
</dbReference>
<evidence type="ECO:0000259" key="9">
    <source>
        <dbReference type="Pfam" id="PF13382"/>
    </source>
</evidence>
<evidence type="ECO:0000313" key="10">
    <source>
        <dbReference type="EMBL" id="MFC4231536.1"/>
    </source>
</evidence>
<dbReference type="Pfam" id="PF01979">
    <property type="entry name" value="Amidohydro_1"/>
    <property type="match status" value="2"/>
</dbReference>
<dbReference type="InterPro" id="IPR006679">
    <property type="entry name" value="Adenine_deam"/>
</dbReference>
<reference evidence="11" key="1">
    <citation type="journal article" date="2019" name="Int. J. Syst. Evol. Microbiol.">
        <title>The Global Catalogue of Microorganisms (GCM) 10K type strain sequencing project: providing services to taxonomists for standard genome sequencing and annotation.</title>
        <authorList>
            <consortium name="The Broad Institute Genomics Platform"/>
            <consortium name="The Broad Institute Genome Sequencing Center for Infectious Disease"/>
            <person name="Wu L."/>
            <person name="Ma J."/>
        </authorList>
    </citation>
    <scope>NUCLEOTIDE SEQUENCE [LARGE SCALE GENOMIC DNA]</scope>
    <source>
        <strain evidence="11">CECT 8010</strain>
    </source>
</reference>
<comment type="cofactor">
    <cofactor evidence="6">
        <name>Mn(2+)</name>
        <dbReference type="ChEBI" id="CHEBI:29035"/>
    </cofactor>
</comment>
<organism evidence="10 11">
    <name type="scientific">Parasediminibacterium paludis</name>
    <dbReference type="NCBI Taxonomy" id="908966"/>
    <lineage>
        <taxon>Bacteria</taxon>
        <taxon>Pseudomonadati</taxon>
        <taxon>Bacteroidota</taxon>
        <taxon>Chitinophagia</taxon>
        <taxon>Chitinophagales</taxon>
        <taxon>Chitinophagaceae</taxon>
        <taxon>Parasediminibacterium</taxon>
    </lineage>
</organism>
<dbReference type="SUPFAM" id="SSF51338">
    <property type="entry name" value="Composite domain of metallo-dependent hydrolases"/>
    <property type="match status" value="1"/>
</dbReference>
<dbReference type="HAMAP" id="MF_01518">
    <property type="entry name" value="Adenine_deamin"/>
    <property type="match status" value="1"/>
</dbReference>
<sequence length="611" mass="65462">MAQSFSVTGNLVDVHTKSIYTAEIVVADGKITAINKLTTHNSQLNSGYILPGFIDSHVHIESSMLVPSEFAKLAVVHGTVGTVSDPHEIANVCGMAGVEFMIENGKQVNFKFNFGAPSCVPATTFETAGAALDSADVHALLLKDEIKYLSEMMNFPGVLFNDEEVMKKIGSAKALGKPVDGHAPGLRGEDARKYIAPPPPKGGTWEAYYEQYVAPSMNANKEISETIILGDSNNQFSNKNTSEPTQPASEIPPLGGGGAIISTDHECFTKEEALDKLGYGMKIIIREGSAAKNFEALIDLLHDYPNEILFCSDDKHPDSLMVGHINQLCARAVAKGIDIFNILQAACVNPVQHYKLDIGLLRMGDDADFIIADDLVNFNISHTYINGALVAQNGKSFIQSVAVTPINQFDCDTITADQLAITTHNYPIADGKTPVIEALEGQLITNKLYCEATIVNNALVSNTNTDILKMVVVNRYHNAPVAKAFIKNVGLKQGAIASSVAHDSHNIVAVGVDDESLAQAINLVIQEKGGVSAVGRQGQHVLGLPVAGLMSTNDGYQVAATYTAIDAFVKEQLGSTLAAPFMTLSFMALLVIPHLKLSDKGLFDGDSFQFV</sequence>
<evidence type="ECO:0000256" key="3">
    <source>
        <dbReference type="ARBA" id="ARBA00022801"/>
    </source>
</evidence>
<evidence type="ECO:0000259" key="8">
    <source>
        <dbReference type="Pfam" id="PF01979"/>
    </source>
</evidence>
<accession>A0ABV8PXX7</accession>
<comment type="caution">
    <text evidence="10">The sequence shown here is derived from an EMBL/GenBank/DDBJ whole genome shotgun (WGS) entry which is preliminary data.</text>
</comment>
<dbReference type="InterPro" id="IPR006680">
    <property type="entry name" value="Amidohydro-rel"/>
</dbReference>
<feature type="domain" description="Amidohydrolase-related" evidence="8">
    <location>
        <begin position="286"/>
        <end position="390"/>
    </location>
</feature>
<name>A0ABV8PXX7_9BACT</name>
<dbReference type="EMBL" id="JBHSDC010000009">
    <property type="protein sequence ID" value="MFC4231536.1"/>
    <property type="molecule type" value="Genomic_DNA"/>
</dbReference>
<comment type="catalytic activity">
    <reaction evidence="5 6">
        <text>adenine + H2O + H(+) = hypoxanthine + NH4(+)</text>
        <dbReference type="Rhea" id="RHEA:23688"/>
        <dbReference type="ChEBI" id="CHEBI:15377"/>
        <dbReference type="ChEBI" id="CHEBI:15378"/>
        <dbReference type="ChEBI" id="CHEBI:16708"/>
        <dbReference type="ChEBI" id="CHEBI:17368"/>
        <dbReference type="ChEBI" id="CHEBI:28938"/>
        <dbReference type="EC" id="3.5.4.2"/>
    </reaction>
</comment>
<keyword evidence="4 6" id="KW-0464">Manganese</keyword>
<feature type="compositionally biased region" description="Polar residues" evidence="7">
    <location>
        <begin position="232"/>
        <end position="248"/>
    </location>
</feature>
<protein>
    <recommendedName>
        <fullName evidence="2 6">Adenine deaminase</fullName>
        <shortName evidence="6">Adenase</shortName>
        <shortName evidence="6">Adenine aminase</shortName>
        <ecNumber evidence="2 6">3.5.4.2</ecNumber>
    </recommendedName>
</protein>
<gene>
    <name evidence="6" type="primary">ade</name>
    <name evidence="10" type="ORF">ACFOW1_06530</name>
</gene>
<dbReference type="Proteomes" id="UP001595906">
    <property type="component" value="Unassembled WGS sequence"/>
</dbReference>
<feature type="domain" description="Amidohydrolase-related" evidence="8">
    <location>
        <begin position="48"/>
        <end position="189"/>
    </location>
</feature>
<keyword evidence="3 6" id="KW-0378">Hydrolase</keyword>
<evidence type="ECO:0000256" key="2">
    <source>
        <dbReference type="ARBA" id="ARBA00012782"/>
    </source>
</evidence>
<evidence type="ECO:0000256" key="4">
    <source>
        <dbReference type="ARBA" id="ARBA00023211"/>
    </source>
</evidence>
<dbReference type="SUPFAM" id="SSF51556">
    <property type="entry name" value="Metallo-dependent hydrolases"/>
    <property type="match status" value="1"/>
</dbReference>
<proteinExistence type="inferred from homology"/>
<evidence type="ECO:0000256" key="1">
    <source>
        <dbReference type="ARBA" id="ARBA00006773"/>
    </source>
</evidence>
<dbReference type="PANTHER" id="PTHR11113:SF2">
    <property type="entry name" value="ADENINE DEAMINASE"/>
    <property type="match status" value="1"/>
</dbReference>
<feature type="region of interest" description="Disordered" evidence="7">
    <location>
        <begin position="232"/>
        <end position="252"/>
    </location>
</feature>
<evidence type="ECO:0000313" key="11">
    <source>
        <dbReference type="Proteomes" id="UP001595906"/>
    </source>
</evidence>
<dbReference type="EC" id="3.5.4.2" evidence="2 6"/>